<feature type="signal peptide" evidence="1">
    <location>
        <begin position="1"/>
        <end position="26"/>
    </location>
</feature>
<gene>
    <name evidence="2" type="ORF">WLH_00995</name>
</gene>
<dbReference type="AlphaFoldDB" id="A0A192C9A0"/>
<sequence>MTKSTTMMIHFIMTLSLFMAPSSGGAFPFQRPAEIVGLSPFAMQAVYR</sequence>
<proteinExistence type="predicted"/>
<feature type="chain" id="PRO_5008251277" evidence="1">
    <location>
        <begin position="27"/>
        <end position="48"/>
    </location>
</feature>
<evidence type="ECO:0000313" key="3">
    <source>
        <dbReference type="Proteomes" id="UP000183316"/>
    </source>
</evidence>
<evidence type="ECO:0000313" key="2">
    <source>
        <dbReference type="EMBL" id="ANK02256.1"/>
    </source>
</evidence>
<dbReference type="Proteomes" id="UP000183316">
    <property type="component" value="Chromosome"/>
</dbReference>
<accession>A0A192C9A0</accession>
<organism evidence="2 3">
    <name type="scientific">Escherichia coli O25b:H4</name>
    <dbReference type="NCBI Taxonomy" id="941280"/>
    <lineage>
        <taxon>Bacteria</taxon>
        <taxon>Pseudomonadati</taxon>
        <taxon>Pseudomonadota</taxon>
        <taxon>Gammaproteobacteria</taxon>
        <taxon>Enterobacterales</taxon>
        <taxon>Enterobacteriaceae</taxon>
        <taxon>Escherichia</taxon>
    </lineage>
</organism>
<reference evidence="2 3" key="1">
    <citation type="submission" date="2016-03" db="EMBL/GenBank/DDBJ databases">
        <title>Genome Sequence and Comparative Pathogenic Determinants of Uropathogenic Escherichia coli O25b:H4, a Clinical Isolate from Saudi Arabia.</title>
        <authorList>
            <person name="Alyamani E.A.J."/>
            <person name="Khiyami M.A."/>
            <person name="Booq R.Y."/>
            <person name="Bahwerth F.S."/>
            <person name="Vaisvil B."/>
            <person name="Schmitt D.P."/>
            <person name="Kapatral V."/>
        </authorList>
    </citation>
    <scope>NUCLEOTIDE SEQUENCE [LARGE SCALE GENOMIC DNA]</scope>
    <source>
        <strain evidence="2 3">O25b:H4</strain>
    </source>
</reference>
<keyword evidence="1" id="KW-0732">Signal</keyword>
<evidence type="ECO:0000256" key="1">
    <source>
        <dbReference type="SAM" id="SignalP"/>
    </source>
</evidence>
<name>A0A192C9A0_ECO25</name>
<protein>
    <submittedName>
        <fullName evidence="2">Uncharacterized protein</fullName>
    </submittedName>
</protein>
<dbReference type="PATRIC" id="fig|941280.3.peg.982"/>
<dbReference type="EMBL" id="CP015085">
    <property type="protein sequence ID" value="ANK02256.1"/>
    <property type="molecule type" value="Genomic_DNA"/>
</dbReference>